<dbReference type="EMBL" id="LT607753">
    <property type="protein sequence ID" value="SCG36294.1"/>
    <property type="molecule type" value="Genomic_DNA"/>
</dbReference>
<sequence>MSEPVPASFTDEEYAFLRHVRFGELPAPVRPDERVELRETDARRDYPEPVDDPDQRALGLLPGVG</sequence>
<keyword evidence="3" id="KW-1185">Reference proteome</keyword>
<evidence type="ECO:0000313" key="3">
    <source>
        <dbReference type="Proteomes" id="UP000198215"/>
    </source>
</evidence>
<name>A0A1C5GR94_9ACTN</name>
<feature type="compositionally biased region" description="Basic and acidic residues" evidence="1">
    <location>
        <begin position="32"/>
        <end position="47"/>
    </location>
</feature>
<dbReference type="OrthoDB" id="3638127at2"/>
<dbReference type="Proteomes" id="UP000198215">
    <property type="component" value="Chromosome I"/>
</dbReference>
<dbReference type="AlphaFoldDB" id="A0A1C5GR94"/>
<organism evidence="2 3">
    <name type="scientific">Micromonospora coxensis</name>
    <dbReference type="NCBI Taxonomy" id="356852"/>
    <lineage>
        <taxon>Bacteria</taxon>
        <taxon>Bacillati</taxon>
        <taxon>Actinomycetota</taxon>
        <taxon>Actinomycetes</taxon>
        <taxon>Micromonosporales</taxon>
        <taxon>Micromonosporaceae</taxon>
        <taxon>Micromonospora</taxon>
    </lineage>
</organism>
<evidence type="ECO:0000313" key="2">
    <source>
        <dbReference type="EMBL" id="SCG36294.1"/>
    </source>
</evidence>
<evidence type="ECO:0000256" key="1">
    <source>
        <dbReference type="SAM" id="MobiDB-lite"/>
    </source>
</evidence>
<dbReference type="RefSeq" id="WP_088974264.1">
    <property type="nucleotide sequence ID" value="NZ_LT607753.1"/>
</dbReference>
<protein>
    <submittedName>
        <fullName evidence="2">Uncharacterized protein</fullName>
    </submittedName>
</protein>
<accession>A0A1C5GR94</accession>
<gene>
    <name evidence="2" type="ORF">GA0070614_0265</name>
</gene>
<feature type="region of interest" description="Disordered" evidence="1">
    <location>
        <begin position="32"/>
        <end position="65"/>
    </location>
</feature>
<proteinExistence type="predicted"/>
<reference evidence="3" key="1">
    <citation type="submission" date="2016-06" db="EMBL/GenBank/DDBJ databases">
        <authorList>
            <person name="Varghese N."/>
            <person name="Submissions Spin"/>
        </authorList>
    </citation>
    <scope>NUCLEOTIDE SEQUENCE [LARGE SCALE GENOMIC DNA]</scope>
    <source>
        <strain evidence="3">DSM 45161</strain>
    </source>
</reference>